<dbReference type="GeneID" id="104585049"/>
<dbReference type="AlphaFoldDB" id="I1IMZ3"/>
<reference evidence="3 4" key="1">
    <citation type="journal article" date="2010" name="Nature">
        <title>Genome sequencing and analysis of the model grass Brachypodium distachyon.</title>
        <authorList>
            <consortium name="International Brachypodium Initiative"/>
        </authorList>
    </citation>
    <scope>NUCLEOTIDE SEQUENCE [LARGE SCALE GENOMIC DNA]</scope>
    <source>
        <strain evidence="3 4">Bd21</strain>
    </source>
</reference>
<dbReference type="OMA" id="CSHEVPE"/>
<dbReference type="GO" id="GO:0016567">
    <property type="term" value="P:protein ubiquitination"/>
    <property type="evidence" value="ECO:0007669"/>
    <property type="project" value="InterPro"/>
</dbReference>
<gene>
    <name evidence="4" type="primary">LOC104585049</name>
    <name evidence="3" type="ORF">BRADI_4g23860v3</name>
</gene>
<reference evidence="4" key="3">
    <citation type="submission" date="2018-08" db="UniProtKB">
        <authorList>
            <consortium name="EnsemblPlants"/>
        </authorList>
    </citation>
    <scope>IDENTIFICATION</scope>
    <source>
        <strain evidence="4">cv. Bd21</strain>
    </source>
</reference>
<dbReference type="SUPFAM" id="SSF49599">
    <property type="entry name" value="TRAF domain-like"/>
    <property type="match status" value="1"/>
</dbReference>
<dbReference type="HOGENOM" id="CLU_004253_6_4_1"/>
<accession>I1IMZ3</accession>
<dbReference type="PANTHER" id="PTHR26379:SF511">
    <property type="entry name" value="OS02G0311150 PROTEIN"/>
    <property type="match status" value="1"/>
</dbReference>
<dbReference type="OrthoDB" id="6359816at2759"/>
<organism evidence="4">
    <name type="scientific">Brachypodium distachyon</name>
    <name type="common">Purple false brome</name>
    <name type="synonym">Trachynia distachya</name>
    <dbReference type="NCBI Taxonomy" id="15368"/>
    <lineage>
        <taxon>Eukaryota</taxon>
        <taxon>Viridiplantae</taxon>
        <taxon>Streptophyta</taxon>
        <taxon>Embryophyta</taxon>
        <taxon>Tracheophyta</taxon>
        <taxon>Spermatophyta</taxon>
        <taxon>Magnoliopsida</taxon>
        <taxon>Liliopsida</taxon>
        <taxon>Poales</taxon>
        <taxon>Poaceae</taxon>
        <taxon>BOP clade</taxon>
        <taxon>Pooideae</taxon>
        <taxon>Stipodae</taxon>
        <taxon>Brachypodieae</taxon>
        <taxon>Brachypodium</taxon>
    </lineage>
</organism>
<feature type="region of interest" description="Disordered" evidence="1">
    <location>
        <begin position="1"/>
        <end position="24"/>
    </location>
</feature>
<keyword evidence="5" id="KW-1185">Reference proteome</keyword>
<dbReference type="InterPro" id="IPR008974">
    <property type="entry name" value="TRAF-like"/>
</dbReference>
<dbReference type="InterPro" id="IPR045005">
    <property type="entry name" value="BPM1-6"/>
</dbReference>
<dbReference type="CDD" id="cd00121">
    <property type="entry name" value="MATH"/>
    <property type="match status" value="1"/>
</dbReference>
<dbReference type="EnsemblPlants" id="KQJ89162">
    <property type="protein sequence ID" value="KQJ89162"/>
    <property type="gene ID" value="BRADI_4g23860v3"/>
</dbReference>
<dbReference type="eggNOG" id="KOG1987">
    <property type="taxonomic scope" value="Eukaryota"/>
</dbReference>
<evidence type="ECO:0000313" key="3">
    <source>
        <dbReference type="EMBL" id="KQJ89162.1"/>
    </source>
</evidence>
<evidence type="ECO:0000259" key="2">
    <source>
        <dbReference type="PROSITE" id="PS50144"/>
    </source>
</evidence>
<dbReference type="PANTHER" id="PTHR26379">
    <property type="entry name" value="BTB/POZ AND MATH DOMAIN-CONTAINING PROTEIN 1"/>
    <property type="match status" value="1"/>
</dbReference>
<dbReference type="EMBL" id="CM000883">
    <property type="protein sequence ID" value="KQJ89162.1"/>
    <property type="molecule type" value="Genomic_DNA"/>
</dbReference>
<evidence type="ECO:0000313" key="5">
    <source>
        <dbReference type="Proteomes" id="UP000008810"/>
    </source>
</evidence>
<feature type="domain" description="MATH" evidence="2">
    <location>
        <begin position="28"/>
        <end position="160"/>
    </location>
</feature>
<dbReference type="Gramene" id="KQJ89162">
    <property type="protein sequence ID" value="KQJ89162"/>
    <property type="gene ID" value="BRADI_4g23860v3"/>
</dbReference>
<name>I1IMZ3_BRADI</name>
<evidence type="ECO:0000313" key="4">
    <source>
        <dbReference type="EnsemblPlants" id="KQJ89162"/>
    </source>
</evidence>
<dbReference type="PROSITE" id="PS50144">
    <property type="entry name" value="MATH"/>
    <property type="match status" value="1"/>
</dbReference>
<evidence type="ECO:0000256" key="1">
    <source>
        <dbReference type="SAM" id="MobiDB-lite"/>
    </source>
</evidence>
<dbReference type="Gene3D" id="2.60.210.10">
    <property type="entry name" value="Apoptosis, Tumor Necrosis Factor Receptor Associated Protein 2, Chain A"/>
    <property type="match status" value="1"/>
</dbReference>
<dbReference type="KEGG" id="bdi:104585049"/>
<dbReference type="Proteomes" id="UP000008810">
    <property type="component" value="Chromosome 4"/>
</dbReference>
<dbReference type="RefSeq" id="XP_010239263.1">
    <property type="nucleotide sequence ID" value="XM_010240961.2"/>
</dbReference>
<reference evidence="3" key="2">
    <citation type="submission" date="2017-06" db="EMBL/GenBank/DDBJ databases">
        <title>WGS assembly of Brachypodium distachyon.</title>
        <authorList>
            <consortium name="The International Brachypodium Initiative"/>
            <person name="Lucas S."/>
            <person name="Harmon-Smith M."/>
            <person name="Lail K."/>
            <person name="Tice H."/>
            <person name="Grimwood J."/>
            <person name="Bruce D."/>
            <person name="Barry K."/>
            <person name="Shu S."/>
            <person name="Lindquist E."/>
            <person name="Wang M."/>
            <person name="Pitluck S."/>
            <person name="Vogel J.P."/>
            <person name="Garvin D.F."/>
            <person name="Mockler T.C."/>
            <person name="Schmutz J."/>
            <person name="Rokhsar D."/>
            <person name="Bevan M.W."/>
        </authorList>
    </citation>
    <scope>NUCLEOTIDE SEQUENCE</scope>
    <source>
        <strain evidence="3">Bd21</strain>
    </source>
</reference>
<protein>
    <recommendedName>
        <fullName evidence="2">MATH domain-containing protein</fullName>
    </recommendedName>
</protein>
<dbReference type="Pfam" id="PF22486">
    <property type="entry name" value="MATH_2"/>
    <property type="match status" value="1"/>
</dbReference>
<dbReference type="InterPro" id="IPR002083">
    <property type="entry name" value="MATH/TRAF_dom"/>
</dbReference>
<proteinExistence type="predicted"/>
<sequence>MGSQLSSSRVKECRPIATSSTAAASEETRTHVMKIDGYSKLKQLFKSGHYTTSIPFSVGGHDWVVKYYPNSSRQAAGYVPGYMSLYLVLASAGAGDVRAKARFSLLDKDGEPVASCSHEVPEHTFRGKDSGWGVANFVKQEDLEGSAHLRGDSFRIRCDITVVAWIRSKETKGKKC</sequence>